<sequence length="65" mass="6471">MLTGTGVALVVVAVVLAVGVAVVDVVDVVVVDDGEVTAVRTVRVVVGLSGAVLSGGSHDRAPWYV</sequence>
<organism evidence="1 2">
    <name type="scientific">Actinomyces massiliensis F0489</name>
    <dbReference type="NCBI Taxonomy" id="1125718"/>
    <lineage>
        <taxon>Bacteria</taxon>
        <taxon>Bacillati</taxon>
        <taxon>Actinomycetota</taxon>
        <taxon>Actinomycetes</taxon>
        <taxon>Actinomycetales</taxon>
        <taxon>Actinomycetaceae</taxon>
        <taxon>Actinomyces</taxon>
    </lineage>
</organism>
<dbReference type="AlphaFoldDB" id="J0NQF3"/>
<reference evidence="1 2" key="1">
    <citation type="submission" date="2012-05" db="EMBL/GenBank/DDBJ databases">
        <authorList>
            <person name="Harkins D.M."/>
            <person name="Madupu R."/>
            <person name="Durkin A.S."/>
            <person name="Torralba M."/>
            <person name="Methe B."/>
            <person name="Sutton G.G."/>
            <person name="Nelson K.E."/>
        </authorList>
    </citation>
    <scope>NUCLEOTIDE SEQUENCE [LARGE SCALE GENOMIC DNA]</scope>
    <source>
        <strain evidence="1 2">F0489</strain>
    </source>
</reference>
<protein>
    <submittedName>
        <fullName evidence="1">Uncharacterized protein</fullName>
    </submittedName>
</protein>
<accession>J0NQF3</accession>
<keyword evidence="2" id="KW-1185">Reference proteome</keyword>
<comment type="caution">
    <text evidence="1">The sequence shown here is derived from an EMBL/GenBank/DDBJ whole genome shotgun (WGS) entry which is preliminary data.</text>
</comment>
<evidence type="ECO:0000313" key="2">
    <source>
        <dbReference type="Proteomes" id="UP000002941"/>
    </source>
</evidence>
<name>J0NQF3_9ACTO</name>
<gene>
    <name evidence="1" type="ORF">HMPREF1318_0498</name>
</gene>
<evidence type="ECO:0000313" key="1">
    <source>
        <dbReference type="EMBL" id="EJF47037.1"/>
    </source>
</evidence>
<dbReference type="Proteomes" id="UP000002941">
    <property type="component" value="Unassembled WGS sequence"/>
</dbReference>
<proteinExistence type="predicted"/>
<dbReference type="EMBL" id="AKFT01000033">
    <property type="protein sequence ID" value="EJF47037.1"/>
    <property type="molecule type" value="Genomic_DNA"/>
</dbReference>